<evidence type="ECO:0000256" key="1">
    <source>
        <dbReference type="ARBA" id="ARBA00006484"/>
    </source>
</evidence>
<proteinExistence type="inferred from homology"/>
<dbReference type="PANTHER" id="PTHR43658:SF8">
    <property type="entry name" value="17-BETA-HYDROXYSTEROID DEHYDROGENASE 14-RELATED"/>
    <property type="match status" value="1"/>
</dbReference>
<gene>
    <name evidence="6" type="ORF">FDG2_4121</name>
</gene>
<accession>A0A1C3P3S2</accession>
<evidence type="ECO:0000256" key="2">
    <source>
        <dbReference type="ARBA" id="ARBA00023002"/>
    </source>
</evidence>
<dbReference type="EMBL" id="FLUV01001735">
    <property type="protein sequence ID" value="SBW24348.1"/>
    <property type="molecule type" value="Genomic_DNA"/>
</dbReference>
<dbReference type="PRINTS" id="PR00080">
    <property type="entry name" value="SDRFAMILY"/>
</dbReference>
<dbReference type="InterPro" id="IPR020904">
    <property type="entry name" value="Sc_DH/Rdtase_CS"/>
</dbReference>
<dbReference type="AlphaFoldDB" id="A0A1C3P3S2"/>
<comment type="similarity">
    <text evidence="1 3">Belongs to the short-chain dehydrogenases/reductases (SDR) family.</text>
</comment>
<dbReference type="InterPro" id="IPR036291">
    <property type="entry name" value="NAD(P)-bd_dom_sf"/>
</dbReference>
<dbReference type="PROSITE" id="PS00061">
    <property type="entry name" value="ADH_SHORT"/>
    <property type="match status" value="1"/>
</dbReference>
<dbReference type="SUPFAM" id="SSF51735">
    <property type="entry name" value="NAD(P)-binding Rossmann-fold domains"/>
    <property type="match status" value="1"/>
</dbReference>
<feature type="region of interest" description="Disordered" evidence="4">
    <location>
        <begin position="195"/>
        <end position="214"/>
    </location>
</feature>
<dbReference type="Pfam" id="PF00106">
    <property type="entry name" value="adh_short"/>
    <property type="match status" value="1"/>
</dbReference>
<evidence type="ECO:0000256" key="4">
    <source>
        <dbReference type="SAM" id="MobiDB-lite"/>
    </source>
</evidence>
<keyword evidence="7" id="KW-1185">Reference proteome</keyword>
<evidence type="ECO:0000256" key="3">
    <source>
        <dbReference type="RuleBase" id="RU000363"/>
    </source>
</evidence>
<organism evidence="6 7">
    <name type="scientific">Candidatus Protofrankia californiensis</name>
    <dbReference type="NCBI Taxonomy" id="1839754"/>
    <lineage>
        <taxon>Bacteria</taxon>
        <taxon>Bacillati</taxon>
        <taxon>Actinomycetota</taxon>
        <taxon>Actinomycetes</taxon>
        <taxon>Frankiales</taxon>
        <taxon>Frankiaceae</taxon>
        <taxon>Protofrankia</taxon>
    </lineage>
</organism>
<evidence type="ECO:0000313" key="6">
    <source>
        <dbReference type="EMBL" id="SBW24348.1"/>
    </source>
</evidence>
<protein>
    <submittedName>
        <fullName evidence="6">Putative oxidoreductase Rv1144/MT1177</fullName>
        <ecNumber evidence="6">1.-.-.-</ecNumber>
    </submittedName>
</protein>
<dbReference type="InterPro" id="IPR002347">
    <property type="entry name" value="SDR_fam"/>
</dbReference>
<keyword evidence="2 6" id="KW-0560">Oxidoreductase</keyword>
<name>A0A1C3P3S2_9ACTN</name>
<dbReference type="GO" id="GO:0016491">
    <property type="term" value="F:oxidoreductase activity"/>
    <property type="evidence" value="ECO:0007669"/>
    <property type="project" value="UniProtKB-KW"/>
</dbReference>
<dbReference type="SMART" id="SM00822">
    <property type="entry name" value="PKS_KR"/>
    <property type="match status" value="1"/>
</dbReference>
<evidence type="ECO:0000313" key="7">
    <source>
        <dbReference type="Proteomes" id="UP000199013"/>
    </source>
</evidence>
<dbReference type="EC" id="1.-.-.-" evidence="6"/>
<dbReference type="PANTHER" id="PTHR43658">
    <property type="entry name" value="SHORT-CHAIN DEHYDROGENASE/REDUCTASE"/>
    <property type="match status" value="1"/>
</dbReference>
<dbReference type="Gene3D" id="3.40.50.720">
    <property type="entry name" value="NAD(P)-binding Rossmann-like Domain"/>
    <property type="match status" value="1"/>
</dbReference>
<evidence type="ECO:0000259" key="5">
    <source>
        <dbReference type="SMART" id="SM00822"/>
    </source>
</evidence>
<dbReference type="FunFam" id="3.40.50.720:FF:000215">
    <property type="entry name" value="3-hydroxyacyl-CoA dehydrogenase type-2"/>
    <property type="match status" value="1"/>
</dbReference>
<dbReference type="InterPro" id="IPR057326">
    <property type="entry name" value="KR_dom"/>
</dbReference>
<dbReference type="Proteomes" id="UP000199013">
    <property type="component" value="Unassembled WGS sequence"/>
</dbReference>
<reference evidence="7" key="1">
    <citation type="submission" date="2016-02" db="EMBL/GenBank/DDBJ databases">
        <authorList>
            <person name="Wibberg D."/>
        </authorList>
    </citation>
    <scope>NUCLEOTIDE SEQUENCE [LARGE SCALE GENOMIC DNA]</scope>
</reference>
<feature type="domain" description="Ketoreductase" evidence="5">
    <location>
        <begin position="6"/>
        <end position="180"/>
    </location>
</feature>
<dbReference type="PRINTS" id="PR00081">
    <property type="entry name" value="GDHRDH"/>
</dbReference>
<sequence length="253" mass="26217">MNINGSVAVVTGGGTGLGLATVRVLHEAGAMVVIVGRSPLTGEAAADSFGERAVFARADVTNEEQVGKALDLAAECGPVRVVVNCAGVIRAGRVVGRDGPCPLADFARIIEVNLIGTFNVTRLAAARMSSNKLLGEERGVIVNTASIAAFEGQIGQAAYAASKGGVVAMTLPLARELAEHRIRVNTIAPGPFDTPLLDPLPESKRSSLSEAVPHPSRLGHPVEFAVLAAHLVENPMLNGESVRLDGALRMPPR</sequence>